<evidence type="ECO:0000256" key="1">
    <source>
        <dbReference type="ARBA" id="ARBA00004651"/>
    </source>
</evidence>
<dbReference type="PANTHER" id="PTHR30003:SF0">
    <property type="entry name" value="GLYCOLATE PERMEASE GLCA-RELATED"/>
    <property type="match status" value="1"/>
</dbReference>
<sequence length="529" mass="56276">MYLLVALSAIIAPFVFLVVFRLPATKGMTWSAFIVIALAMTIWGVEGKLIASSILQGIHKTLTILWILFGALVLLNTLRKTGAVDRINQGFQNISTDMRVQVIIVAFLFGSLIEGAAGFGTPAMVTGPLMIALGFRPLAAATLALIADSTAVAFGAVGTPVAVGLSTLPEASPTFYQEIGIAITTLDLFAGTFIPFTLIVIMTVFFGKGKGKGLRDALPMLPWTLLIGIVYTLSALLYAVVFGQEFIAILASLTALIVATFTAKKGWLLPRKSWQDALQEDFQLETKPSSMGLFAAWSPYVIVVVLLLMTRIITPLAEFTKSAMDFSWTNILGVEGITSNWEFLYSPGTVLAIAALVSVFLHRKRFSVFVAAANQSFFTMKMTAISLIATLAMVHVFTNSGINAHELVSMPQYIAASLANSLGSIWFLVAPFVGELGSFITGSATVSTLTFAPIQHSVANQIGMDVNAVLAAQIVGAGAGNMICVHNVVAASAVVGLSGKEGDIIRKTLLPAILYGLVIGLASYVLFYV</sequence>
<dbReference type="InterPro" id="IPR003804">
    <property type="entry name" value="Lactate_perm"/>
</dbReference>
<feature type="transmembrane region" description="Helical" evidence="8">
    <location>
        <begin position="98"/>
        <end position="117"/>
    </location>
</feature>
<feature type="transmembrane region" description="Helical" evidence="8">
    <location>
        <begin position="509"/>
        <end position="527"/>
    </location>
</feature>
<keyword evidence="3 8" id="KW-0813">Transport</keyword>
<feature type="transmembrane region" description="Helical" evidence="8">
    <location>
        <begin position="410"/>
        <end position="429"/>
    </location>
</feature>
<comment type="function">
    <text evidence="8">Uptake of L-lactate across the membrane. Can also transport D-lactate and glycolate.</text>
</comment>
<evidence type="ECO:0000256" key="3">
    <source>
        <dbReference type="ARBA" id="ARBA00022448"/>
    </source>
</evidence>
<evidence type="ECO:0000256" key="5">
    <source>
        <dbReference type="ARBA" id="ARBA00022692"/>
    </source>
</evidence>
<keyword evidence="6 8" id="KW-1133">Transmembrane helix</keyword>
<dbReference type="AlphaFoldDB" id="A0A1M5USW8"/>
<dbReference type="GO" id="GO:0015129">
    <property type="term" value="F:lactate transmembrane transporter activity"/>
    <property type="evidence" value="ECO:0007669"/>
    <property type="project" value="UniProtKB-UniRule"/>
</dbReference>
<dbReference type="Proteomes" id="UP000184079">
    <property type="component" value="Unassembled WGS sequence"/>
</dbReference>
<dbReference type="EMBL" id="FQXD01000010">
    <property type="protein sequence ID" value="SHH66147.1"/>
    <property type="molecule type" value="Genomic_DNA"/>
</dbReference>
<accession>A0A1M5USW8</accession>
<feature type="transmembrane region" description="Helical" evidence="8">
    <location>
        <begin position="27"/>
        <end position="45"/>
    </location>
</feature>
<feature type="transmembrane region" description="Helical" evidence="8">
    <location>
        <begin position="474"/>
        <end position="497"/>
    </location>
</feature>
<feature type="transmembrane region" description="Helical" evidence="8">
    <location>
        <begin position="382"/>
        <end position="398"/>
    </location>
</feature>
<feature type="transmembrane region" description="Helical" evidence="8">
    <location>
        <begin position="57"/>
        <end position="78"/>
    </location>
</feature>
<name>A0A1M5USW8_9BACI</name>
<organism evidence="9 10">
    <name type="scientific">Virgibacillus chiguensis</name>
    <dbReference type="NCBI Taxonomy" id="411959"/>
    <lineage>
        <taxon>Bacteria</taxon>
        <taxon>Bacillati</taxon>
        <taxon>Bacillota</taxon>
        <taxon>Bacilli</taxon>
        <taxon>Bacillales</taxon>
        <taxon>Bacillaceae</taxon>
        <taxon>Virgibacillus</taxon>
    </lineage>
</organism>
<comment type="similarity">
    <text evidence="2 8">Belongs to the lactate permease family.</text>
</comment>
<dbReference type="Pfam" id="PF02652">
    <property type="entry name" value="Lactate_perm"/>
    <property type="match status" value="1"/>
</dbReference>
<keyword evidence="10" id="KW-1185">Reference proteome</keyword>
<reference evidence="10" key="1">
    <citation type="submission" date="2016-11" db="EMBL/GenBank/DDBJ databases">
        <authorList>
            <person name="Varghese N."/>
            <person name="Submissions S."/>
        </authorList>
    </citation>
    <scope>NUCLEOTIDE SEQUENCE [LARGE SCALE GENOMIC DNA]</scope>
    <source>
        <strain evidence="10">CGMCC 1.6496</strain>
    </source>
</reference>
<evidence type="ECO:0000256" key="8">
    <source>
        <dbReference type="RuleBase" id="RU365092"/>
    </source>
</evidence>
<evidence type="ECO:0000313" key="9">
    <source>
        <dbReference type="EMBL" id="SHH66147.1"/>
    </source>
</evidence>
<dbReference type="GO" id="GO:0015295">
    <property type="term" value="F:solute:proton symporter activity"/>
    <property type="evidence" value="ECO:0007669"/>
    <property type="project" value="TreeGrafter"/>
</dbReference>
<proteinExistence type="inferred from homology"/>
<feature type="transmembrane region" description="Helical" evidence="8">
    <location>
        <begin position="343"/>
        <end position="361"/>
    </location>
</feature>
<keyword evidence="4 8" id="KW-1003">Cell membrane</keyword>
<feature type="transmembrane region" description="Helical" evidence="8">
    <location>
        <begin position="246"/>
        <end position="263"/>
    </location>
</feature>
<feature type="transmembrane region" description="Helical" evidence="8">
    <location>
        <begin position="293"/>
        <end position="314"/>
    </location>
</feature>
<evidence type="ECO:0000313" key="10">
    <source>
        <dbReference type="Proteomes" id="UP000184079"/>
    </source>
</evidence>
<keyword evidence="5 8" id="KW-0812">Transmembrane</keyword>
<evidence type="ECO:0000256" key="6">
    <source>
        <dbReference type="ARBA" id="ARBA00022989"/>
    </source>
</evidence>
<feature type="transmembrane region" description="Helical" evidence="8">
    <location>
        <begin position="218"/>
        <end position="240"/>
    </location>
</feature>
<comment type="subcellular location">
    <subcellularLocation>
        <location evidence="1 8">Cell membrane</location>
        <topology evidence="1 8">Multi-pass membrane protein</topology>
    </subcellularLocation>
</comment>
<dbReference type="OrthoDB" id="9761056at2"/>
<feature type="transmembrane region" description="Helical" evidence="8">
    <location>
        <begin position="436"/>
        <end position="454"/>
    </location>
</feature>
<evidence type="ECO:0000256" key="7">
    <source>
        <dbReference type="ARBA" id="ARBA00023136"/>
    </source>
</evidence>
<protein>
    <recommendedName>
        <fullName evidence="8">L-lactate permease</fullName>
    </recommendedName>
</protein>
<evidence type="ECO:0000256" key="4">
    <source>
        <dbReference type="ARBA" id="ARBA00022475"/>
    </source>
</evidence>
<feature type="transmembrane region" description="Helical" evidence="8">
    <location>
        <begin position="179"/>
        <end position="206"/>
    </location>
</feature>
<dbReference type="PANTHER" id="PTHR30003">
    <property type="entry name" value="L-LACTATE PERMEASE"/>
    <property type="match status" value="1"/>
</dbReference>
<gene>
    <name evidence="9" type="ORF">SAMN05421807_110124</name>
</gene>
<keyword evidence="7 8" id="KW-0472">Membrane</keyword>
<evidence type="ECO:0000256" key="2">
    <source>
        <dbReference type="ARBA" id="ARBA00010100"/>
    </source>
</evidence>
<dbReference type="GO" id="GO:0005886">
    <property type="term" value="C:plasma membrane"/>
    <property type="evidence" value="ECO:0007669"/>
    <property type="project" value="UniProtKB-SubCell"/>
</dbReference>
<dbReference type="RefSeq" id="WP_073009826.1">
    <property type="nucleotide sequence ID" value="NZ_FQXD01000010.1"/>
</dbReference>